<feature type="transmembrane region" description="Helical" evidence="1">
    <location>
        <begin position="159"/>
        <end position="183"/>
    </location>
</feature>
<dbReference type="RefSeq" id="WP_015162218.1">
    <property type="nucleotide sequence ID" value="NC_019697.1"/>
</dbReference>
<dbReference type="OrthoDB" id="457820at2"/>
<keyword evidence="1" id="KW-0812">Transmembrane</keyword>
<sequence>MKKLKIIATISIVVAIAILSFHAVSQSSFGILGRTPEDSGWPYLVILFVIFSVTAIALATSIQTKKQPLLSRIMNTISAASSGTWLGFCYGGLLSGTKNPEPAIGGAIIGTLIMAIASFYFRNKLMTIAIYIMAIMATYGLIFLCSSATFAFLSTNHLLWGSCWGVLGTIAIALLIVLIDLLIDILQKSRFLVFRESEVDR</sequence>
<reference evidence="2 3" key="1">
    <citation type="submission" date="2012-05" db="EMBL/GenBank/DDBJ databases">
        <title>Finished chromosome of genome of Chamaesiphon sp. PCC 6605.</title>
        <authorList>
            <consortium name="US DOE Joint Genome Institute"/>
            <person name="Gugger M."/>
            <person name="Coursin T."/>
            <person name="Rippka R."/>
            <person name="Tandeau De Marsac N."/>
            <person name="Huntemann M."/>
            <person name="Wei C.-L."/>
            <person name="Han J."/>
            <person name="Detter J.C."/>
            <person name="Han C."/>
            <person name="Tapia R."/>
            <person name="Chen A."/>
            <person name="Kyrpides N."/>
            <person name="Mavromatis K."/>
            <person name="Markowitz V."/>
            <person name="Szeto E."/>
            <person name="Ivanova N."/>
            <person name="Pagani I."/>
            <person name="Pati A."/>
            <person name="Goodwin L."/>
            <person name="Nordberg H.P."/>
            <person name="Cantor M.N."/>
            <person name="Hua S.X."/>
            <person name="Woyke T."/>
            <person name="Kerfeld C.A."/>
        </authorList>
    </citation>
    <scope>NUCLEOTIDE SEQUENCE [LARGE SCALE GENOMIC DNA]</scope>
    <source>
        <strain evidence="3">ATCC 27169 / PCC 6605</strain>
    </source>
</reference>
<name>K9UPK3_CHAP6</name>
<feature type="transmembrane region" description="Helical" evidence="1">
    <location>
        <begin position="41"/>
        <end position="61"/>
    </location>
</feature>
<evidence type="ECO:0000313" key="2">
    <source>
        <dbReference type="EMBL" id="AFY96134.1"/>
    </source>
</evidence>
<dbReference type="Proteomes" id="UP000010366">
    <property type="component" value="Chromosome"/>
</dbReference>
<accession>K9UPK3</accession>
<feature type="transmembrane region" description="Helical" evidence="1">
    <location>
        <begin position="128"/>
        <end position="153"/>
    </location>
</feature>
<gene>
    <name evidence="2" type="ORF">Cha6605_5245</name>
</gene>
<evidence type="ECO:0000313" key="3">
    <source>
        <dbReference type="Proteomes" id="UP000010366"/>
    </source>
</evidence>
<protein>
    <submittedName>
        <fullName evidence="2">Uncharacterized protein</fullName>
    </submittedName>
</protein>
<feature type="transmembrane region" description="Helical" evidence="1">
    <location>
        <begin position="102"/>
        <end position="121"/>
    </location>
</feature>
<dbReference type="EMBL" id="CP003600">
    <property type="protein sequence ID" value="AFY96134.1"/>
    <property type="molecule type" value="Genomic_DNA"/>
</dbReference>
<proteinExistence type="predicted"/>
<dbReference type="eggNOG" id="COG1357">
    <property type="taxonomic scope" value="Bacteria"/>
</dbReference>
<evidence type="ECO:0000256" key="1">
    <source>
        <dbReference type="SAM" id="Phobius"/>
    </source>
</evidence>
<dbReference type="HOGENOM" id="CLU_1358427_0_0_3"/>
<feature type="transmembrane region" description="Helical" evidence="1">
    <location>
        <begin position="73"/>
        <end position="96"/>
    </location>
</feature>
<dbReference type="KEGG" id="cmp:Cha6605_5245"/>
<dbReference type="AlphaFoldDB" id="K9UPK3"/>
<keyword evidence="1" id="KW-0472">Membrane</keyword>
<keyword evidence="3" id="KW-1185">Reference proteome</keyword>
<organism evidence="2 3">
    <name type="scientific">Chamaesiphon minutus (strain ATCC 27169 / PCC 6605)</name>
    <dbReference type="NCBI Taxonomy" id="1173020"/>
    <lineage>
        <taxon>Bacteria</taxon>
        <taxon>Bacillati</taxon>
        <taxon>Cyanobacteriota</taxon>
        <taxon>Cyanophyceae</taxon>
        <taxon>Gomontiellales</taxon>
        <taxon>Chamaesiphonaceae</taxon>
        <taxon>Chamaesiphon</taxon>
    </lineage>
</organism>
<keyword evidence="1" id="KW-1133">Transmembrane helix</keyword>